<keyword evidence="1" id="KW-0812">Transmembrane</keyword>
<reference evidence="3 4" key="1">
    <citation type="journal article" date="2016" name="Genome Announc.">
        <title>Whole-Genome Sequence of Rummeliibacillus stabekisii Strain PP9 Isolated from Antarctic Soil.</title>
        <authorList>
            <person name="da Mota F.F."/>
            <person name="Vollu R.E."/>
            <person name="Jurelevicius D."/>
            <person name="Seldin L."/>
        </authorList>
    </citation>
    <scope>NUCLEOTIDE SEQUENCE [LARGE SCALE GENOMIC DNA]</scope>
    <source>
        <strain evidence="3 4">PP9</strain>
    </source>
</reference>
<dbReference type="KEGG" id="rst:ATY39_10730"/>
<dbReference type="Proteomes" id="UP000076021">
    <property type="component" value="Chromosome"/>
</dbReference>
<sequence length="174" mass="20079">MAKNTSNTKKNDNKLTVLLVIGLIVVIAFVALYFLNNQSNKDKLADNPYKKDSLKQSTIDLLDDKNYQNIILPEELEKKIASGKKEMVYFFKSDCVHCKKVSPILMPLAKDMGVHVDQYNLLEFEQGWDQYQIEGTPTLVYYKDGKEQLRVVGEQTKETFKQFFEASILKDKDK</sequence>
<keyword evidence="1" id="KW-0472">Membrane</keyword>
<dbReference type="OrthoDB" id="32134at2"/>
<evidence type="ECO:0000256" key="1">
    <source>
        <dbReference type="SAM" id="Phobius"/>
    </source>
</evidence>
<dbReference type="InterPro" id="IPR036249">
    <property type="entry name" value="Thioredoxin-like_sf"/>
</dbReference>
<dbReference type="InterPro" id="IPR013766">
    <property type="entry name" value="Thioredoxin_domain"/>
</dbReference>
<accession>A0A143HDR1</accession>
<name>A0A143HDR1_9BACL</name>
<dbReference type="STRING" id="241244.ATY39_10730"/>
<dbReference type="SUPFAM" id="SSF52833">
    <property type="entry name" value="Thioredoxin-like"/>
    <property type="match status" value="1"/>
</dbReference>
<feature type="domain" description="Thioredoxin" evidence="2">
    <location>
        <begin position="48"/>
        <end position="169"/>
    </location>
</feature>
<evidence type="ECO:0000313" key="3">
    <source>
        <dbReference type="EMBL" id="AMW99874.1"/>
    </source>
</evidence>
<keyword evidence="1" id="KW-1133">Transmembrane helix</keyword>
<feature type="transmembrane region" description="Helical" evidence="1">
    <location>
        <begin position="15"/>
        <end position="35"/>
    </location>
</feature>
<proteinExistence type="predicted"/>
<reference evidence="4" key="2">
    <citation type="submission" date="2016-03" db="EMBL/GenBank/DDBJ databases">
        <authorList>
            <person name="Ploux O."/>
        </authorList>
    </citation>
    <scope>NUCLEOTIDE SEQUENCE [LARGE SCALE GENOMIC DNA]</scope>
    <source>
        <strain evidence="4">PP9</strain>
    </source>
</reference>
<evidence type="ECO:0000259" key="2">
    <source>
        <dbReference type="PROSITE" id="PS51352"/>
    </source>
</evidence>
<dbReference type="RefSeq" id="WP_066789638.1">
    <property type="nucleotide sequence ID" value="NZ_CP014806.1"/>
</dbReference>
<dbReference type="PROSITE" id="PS51352">
    <property type="entry name" value="THIOREDOXIN_2"/>
    <property type="match status" value="1"/>
</dbReference>
<dbReference type="AlphaFoldDB" id="A0A143HDR1"/>
<dbReference type="CDD" id="cd02947">
    <property type="entry name" value="TRX_family"/>
    <property type="match status" value="1"/>
</dbReference>
<dbReference type="Gene3D" id="3.40.30.10">
    <property type="entry name" value="Glutaredoxin"/>
    <property type="match status" value="1"/>
</dbReference>
<evidence type="ECO:0000313" key="4">
    <source>
        <dbReference type="Proteomes" id="UP000076021"/>
    </source>
</evidence>
<dbReference type="EMBL" id="CP014806">
    <property type="protein sequence ID" value="AMW99874.1"/>
    <property type="molecule type" value="Genomic_DNA"/>
</dbReference>
<protein>
    <submittedName>
        <fullName evidence="3">Thioredoxin</fullName>
    </submittedName>
</protein>
<dbReference type="Pfam" id="PF00085">
    <property type="entry name" value="Thioredoxin"/>
    <property type="match status" value="1"/>
</dbReference>
<gene>
    <name evidence="3" type="ORF">ATY39_10730</name>
</gene>
<keyword evidence="4" id="KW-1185">Reference proteome</keyword>
<organism evidence="3 4">
    <name type="scientific">Rummeliibacillus stabekisii</name>
    <dbReference type="NCBI Taxonomy" id="241244"/>
    <lineage>
        <taxon>Bacteria</taxon>
        <taxon>Bacillati</taxon>
        <taxon>Bacillota</taxon>
        <taxon>Bacilli</taxon>
        <taxon>Bacillales</taxon>
        <taxon>Caryophanaceae</taxon>
        <taxon>Rummeliibacillus</taxon>
    </lineage>
</organism>